<comment type="similarity">
    <text evidence="2 6">Belongs to the flagella basal body rod proteins family.</text>
</comment>
<feature type="domain" description="Flagellar hook protein FlgE/F/G-like D1" evidence="9">
    <location>
        <begin position="81"/>
        <end position="147"/>
    </location>
</feature>
<dbReference type="GO" id="GO:0071978">
    <property type="term" value="P:bacterial-type flagellum-dependent swarming motility"/>
    <property type="evidence" value="ECO:0007669"/>
    <property type="project" value="TreeGrafter"/>
</dbReference>
<dbReference type="NCBIfam" id="NF009280">
    <property type="entry name" value="PRK12640.1"/>
    <property type="match status" value="1"/>
</dbReference>
<evidence type="ECO:0000256" key="1">
    <source>
        <dbReference type="ARBA" id="ARBA00004117"/>
    </source>
</evidence>
<evidence type="ECO:0000256" key="4">
    <source>
        <dbReference type="ARBA" id="ARBA00038560"/>
    </source>
</evidence>
<evidence type="ECO:0000259" key="8">
    <source>
        <dbReference type="Pfam" id="PF06429"/>
    </source>
</evidence>
<keyword evidence="10" id="KW-0282">Flagellum</keyword>
<dbReference type="PANTHER" id="PTHR30435">
    <property type="entry name" value="FLAGELLAR PROTEIN"/>
    <property type="match status" value="1"/>
</dbReference>
<evidence type="ECO:0000259" key="9">
    <source>
        <dbReference type="Pfam" id="PF22692"/>
    </source>
</evidence>
<dbReference type="EMBL" id="JADEYS010000003">
    <property type="protein sequence ID" value="MBE9396362.1"/>
    <property type="molecule type" value="Genomic_DNA"/>
</dbReference>
<name>A0A8J7F8W3_9GAMM</name>
<dbReference type="GO" id="GO:0030694">
    <property type="term" value="C:bacterial-type flagellum basal body, rod"/>
    <property type="evidence" value="ECO:0007669"/>
    <property type="project" value="UniProtKB-UniRule"/>
</dbReference>
<dbReference type="RefSeq" id="WP_193951920.1">
    <property type="nucleotide sequence ID" value="NZ_JADEYS010000003.1"/>
</dbReference>
<evidence type="ECO:0000256" key="2">
    <source>
        <dbReference type="ARBA" id="ARBA00009677"/>
    </source>
</evidence>
<keyword evidence="10" id="KW-0969">Cilium</keyword>
<dbReference type="NCBIfam" id="TIGR03506">
    <property type="entry name" value="FlgEFG_subfam"/>
    <property type="match status" value="1"/>
</dbReference>
<organism evidence="10 11">
    <name type="scientific">Pontibacterium sinense</name>
    <dbReference type="NCBI Taxonomy" id="2781979"/>
    <lineage>
        <taxon>Bacteria</taxon>
        <taxon>Pseudomonadati</taxon>
        <taxon>Pseudomonadota</taxon>
        <taxon>Gammaproteobacteria</taxon>
        <taxon>Oceanospirillales</taxon>
        <taxon>Oceanospirillaceae</taxon>
        <taxon>Pontibacterium</taxon>
    </lineage>
</organism>
<evidence type="ECO:0000259" key="7">
    <source>
        <dbReference type="Pfam" id="PF00460"/>
    </source>
</evidence>
<dbReference type="InterPro" id="IPR010930">
    <property type="entry name" value="Flg_bb/hook_C_dom"/>
</dbReference>
<sequence length="247" mass="26240">MDKVLYIGMSGARENMLSQQAHANNLANATTTGFKADLAQARAMQVFGEGHPSRVYAMSERPATNTDSGTLIETGRQLDVAIQGEGWIAVQAPDGTEGYTRAGELQIDAQGRIVTGSGLPVIGNGGAPITLPPIEQIDIANDGSITVREQGTAATELILVDSIKMVKPEPGTLFKGVDGLMRTDNQQPLIPALDVQIRSGYLESSNVNGVSELTGMITLARQFEMHVKMMKTAEDNSTAATKILQLS</sequence>
<dbReference type="InterPro" id="IPR053967">
    <property type="entry name" value="LlgE_F_G-like_D1"/>
</dbReference>
<dbReference type="InterPro" id="IPR012836">
    <property type="entry name" value="FlgF"/>
</dbReference>
<reference evidence="10" key="1">
    <citation type="submission" date="2020-10" db="EMBL/GenBank/DDBJ databases">
        <title>Bacterium isolated from coastal waters sediment.</title>
        <authorList>
            <person name="Chen R.-J."/>
            <person name="Lu D.-C."/>
            <person name="Zhu K.-L."/>
            <person name="Du Z.-J."/>
        </authorList>
    </citation>
    <scope>NUCLEOTIDE SEQUENCE</scope>
    <source>
        <strain evidence="10">N1Y112</strain>
    </source>
</reference>
<dbReference type="SUPFAM" id="SSF117143">
    <property type="entry name" value="Flagellar hook protein flgE"/>
    <property type="match status" value="1"/>
</dbReference>
<feature type="domain" description="Flagellar basal-body/hook protein C-terminal" evidence="8">
    <location>
        <begin position="198"/>
        <end position="241"/>
    </location>
</feature>
<keyword evidence="11" id="KW-1185">Reference proteome</keyword>
<accession>A0A8J7F8W3</accession>
<proteinExistence type="inferred from homology"/>
<dbReference type="AlphaFoldDB" id="A0A8J7F8W3"/>
<dbReference type="Proteomes" id="UP000640333">
    <property type="component" value="Unassembled WGS sequence"/>
</dbReference>
<dbReference type="InterPro" id="IPR001444">
    <property type="entry name" value="Flag_bb_rod_N"/>
</dbReference>
<comment type="subcellular location">
    <subcellularLocation>
        <location evidence="1 6">Bacterial flagellum basal body</location>
    </subcellularLocation>
</comment>
<dbReference type="InterPro" id="IPR037925">
    <property type="entry name" value="FlgE/F/G-like"/>
</dbReference>
<keyword evidence="3 6" id="KW-0975">Bacterial flagellum</keyword>
<comment type="caution">
    <text evidence="10">The sequence shown here is derived from an EMBL/GenBank/DDBJ whole genome shotgun (WGS) entry which is preliminary data.</text>
</comment>
<dbReference type="PANTHER" id="PTHR30435:SF18">
    <property type="entry name" value="FLAGELLAR BASAL-BODY ROD PROTEIN FLGF"/>
    <property type="match status" value="1"/>
</dbReference>
<feature type="domain" description="Flagellar basal body rod protein N-terminal" evidence="7">
    <location>
        <begin position="5"/>
        <end position="35"/>
    </location>
</feature>
<evidence type="ECO:0000256" key="5">
    <source>
        <dbReference type="ARBA" id="ARBA00040228"/>
    </source>
</evidence>
<protein>
    <recommendedName>
        <fullName evidence="5 6">Flagellar basal-body rod protein FlgF</fullName>
    </recommendedName>
</protein>
<comment type="subunit">
    <text evidence="4 6">The basal body constitutes a major portion of the flagellar organelle and consists of five rings (E,L,P,S, and M) mounted on a central rod. The rod consists of about 26 subunits of FlgG in the distal portion, and FlgB, FlgC and FlgF are thought to build up the proximal portion of the rod with about 6 subunits each.</text>
</comment>
<dbReference type="Pfam" id="PF06429">
    <property type="entry name" value="Flg_bbr_C"/>
    <property type="match status" value="1"/>
</dbReference>
<dbReference type="InterPro" id="IPR020013">
    <property type="entry name" value="Flagellar_FlgE/F/G"/>
</dbReference>
<keyword evidence="10" id="KW-0966">Cell projection</keyword>
<evidence type="ECO:0000256" key="6">
    <source>
        <dbReference type="RuleBase" id="RU362116"/>
    </source>
</evidence>
<evidence type="ECO:0000313" key="10">
    <source>
        <dbReference type="EMBL" id="MBE9396362.1"/>
    </source>
</evidence>
<dbReference type="Pfam" id="PF00460">
    <property type="entry name" value="Flg_bb_rod"/>
    <property type="match status" value="1"/>
</dbReference>
<evidence type="ECO:0000256" key="3">
    <source>
        <dbReference type="ARBA" id="ARBA00023143"/>
    </source>
</evidence>
<evidence type="ECO:0000313" key="11">
    <source>
        <dbReference type="Proteomes" id="UP000640333"/>
    </source>
</evidence>
<gene>
    <name evidence="10" type="primary">flgF</name>
    <name evidence="10" type="ORF">IOQ59_03715</name>
</gene>
<dbReference type="Pfam" id="PF22692">
    <property type="entry name" value="LlgE_F_G_D1"/>
    <property type="match status" value="1"/>
</dbReference>
<dbReference type="NCBIfam" id="TIGR02490">
    <property type="entry name" value="flgF"/>
    <property type="match status" value="1"/>
</dbReference>